<proteinExistence type="predicted"/>
<feature type="domain" description="PilZ" evidence="1">
    <location>
        <begin position="95"/>
        <end position="207"/>
    </location>
</feature>
<dbReference type="Gene3D" id="2.40.10.220">
    <property type="entry name" value="predicted glycosyltransferase like domains"/>
    <property type="match status" value="1"/>
</dbReference>
<reference evidence="3 4" key="1">
    <citation type="submission" date="2021-03" db="EMBL/GenBank/DDBJ databases">
        <title>Genomic Encyclopedia of Type Strains, Phase IV (KMG-IV): sequencing the most valuable type-strain genomes for metagenomic binning, comparative biology and taxonomic classification.</title>
        <authorList>
            <person name="Goeker M."/>
        </authorList>
    </citation>
    <scope>NUCLEOTIDE SEQUENCE [LARGE SCALE GENOMIC DNA]</scope>
    <source>
        <strain evidence="3 4">DSM 28650</strain>
    </source>
</reference>
<dbReference type="Pfam" id="PF12945">
    <property type="entry name" value="PilZNR"/>
    <property type="match status" value="1"/>
</dbReference>
<keyword evidence="3" id="KW-0282">Flagellum</keyword>
<feature type="domain" description="Type III secretion system flagellar brake protein YcgR PilZN" evidence="2">
    <location>
        <begin position="7"/>
        <end position="88"/>
    </location>
</feature>
<gene>
    <name evidence="3" type="ORF">J2Z44_001583</name>
</gene>
<keyword evidence="4" id="KW-1185">Reference proteome</keyword>
<comment type="caution">
    <text evidence="3">The sequence shown here is derived from an EMBL/GenBank/DDBJ whole genome shotgun (WGS) entry which is preliminary data.</text>
</comment>
<dbReference type="SUPFAM" id="SSF141371">
    <property type="entry name" value="PilZ domain-like"/>
    <property type="match status" value="1"/>
</dbReference>
<evidence type="ECO:0000313" key="4">
    <source>
        <dbReference type="Proteomes" id="UP001519308"/>
    </source>
</evidence>
<evidence type="ECO:0000259" key="1">
    <source>
        <dbReference type="Pfam" id="PF07238"/>
    </source>
</evidence>
<keyword evidence="3" id="KW-0969">Cilium</keyword>
<evidence type="ECO:0000313" key="3">
    <source>
        <dbReference type="EMBL" id="MBP2021787.1"/>
    </source>
</evidence>
<dbReference type="Proteomes" id="UP001519308">
    <property type="component" value="Unassembled WGS sequence"/>
</dbReference>
<protein>
    <submittedName>
        <fullName evidence="3">C-di-GMP-binding flagellar brake protein YcgR</fullName>
    </submittedName>
</protein>
<sequence>MNTITFQVNKKLDIICDNGAIAKSIIQEVNESFFYISIPMSGGIYYPLNQGDIIEAYYSDEKKNIYKFKSHVVGRKHENIPLIAISMPTEFYKVQRRNYVRINYVTEISYLVLKNYDIKAKKNVLLEEFTKGYSVDLSGGGIKVKIAEKLELNDILMVCLPIEHNQHLVKCKVKRIEKNTSNNAHVYGLSFQDLDNTIREAIIGFIFKYMRKNIRSK</sequence>
<dbReference type="RefSeq" id="WP_021283756.1">
    <property type="nucleotide sequence ID" value="NZ_JAGGLL010000010.1"/>
</dbReference>
<dbReference type="InterPro" id="IPR009875">
    <property type="entry name" value="PilZ_domain"/>
</dbReference>
<accession>A0ABS4K1Y6</accession>
<name>A0ABS4K1Y6_9CLOT</name>
<dbReference type="EMBL" id="JAGGLL010000010">
    <property type="protein sequence ID" value="MBP2021787.1"/>
    <property type="molecule type" value="Genomic_DNA"/>
</dbReference>
<evidence type="ECO:0000259" key="2">
    <source>
        <dbReference type="Pfam" id="PF12945"/>
    </source>
</evidence>
<keyword evidence="3" id="KW-0966">Cell projection</keyword>
<dbReference type="InterPro" id="IPR009926">
    <property type="entry name" value="T3SS_YcgR_PilZN"/>
</dbReference>
<dbReference type="Pfam" id="PF07238">
    <property type="entry name" value="PilZ"/>
    <property type="match status" value="1"/>
</dbReference>
<organism evidence="3 4">
    <name type="scientific">Clostridium punense</name>
    <dbReference type="NCBI Taxonomy" id="1054297"/>
    <lineage>
        <taxon>Bacteria</taxon>
        <taxon>Bacillati</taxon>
        <taxon>Bacillota</taxon>
        <taxon>Clostridia</taxon>
        <taxon>Eubacteriales</taxon>
        <taxon>Clostridiaceae</taxon>
        <taxon>Clostridium</taxon>
    </lineage>
</organism>